<protein>
    <submittedName>
        <fullName evidence="2">Uncharacterized protein</fullName>
    </submittedName>
</protein>
<proteinExistence type="predicted"/>
<evidence type="ECO:0000256" key="1">
    <source>
        <dbReference type="SAM" id="MobiDB-lite"/>
    </source>
</evidence>
<feature type="region of interest" description="Disordered" evidence="1">
    <location>
        <begin position="139"/>
        <end position="166"/>
    </location>
</feature>
<evidence type="ECO:0000313" key="2">
    <source>
        <dbReference type="EMBL" id="KAI0296087.1"/>
    </source>
</evidence>
<dbReference type="Proteomes" id="UP001203297">
    <property type="component" value="Unassembled WGS sequence"/>
</dbReference>
<accession>A0AAD4M1E9</accession>
<feature type="compositionally biased region" description="Basic residues" evidence="1">
    <location>
        <begin position="139"/>
        <end position="149"/>
    </location>
</feature>
<comment type="caution">
    <text evidence="2">The sequence shown here is derived from an EMBL/GenBank/DDBJ whole genome shotgun (WGS) entry which is preliminary data.</text>
</comment>
<gene>
    <name evidence="2" type="ORF">B0F90DRAFT_1919178</name>
</gene>
<reference evidence="2" key="1">
    <citation type="journal article" date="2022" name="New Phytol.">
        <title>Evolutionary transition to the ectomycorrhizal habit in the genomes of a hyperdiverse lineage of mushroom-forming fungi.</title>
        <authorList>
            <person name="Looney B."/>
            <person name="Miyauchi S."/>
            <person name="Morin E."/>
            <person name="Drula E."/>
            <person name="Courty P.E."/>
            <person name="Kohler A."/>
            <person name="Kuo A."/>
            <person name="LaButti K."/>
            <person name="Pangilinan J."/>
            <person name="Lipzen A."/>
            <person name="Riley R."/>
            <person name="Andreopoulos W."/>
            <person name="He G."/>
            <person name="Johnson J."/>
            <person name="Nolan M."/>
            <person name="Tritt A."/>
            <person name="Barry K.W."/>
            <person name="Grigoriev I.V."/>
            <person name="Nagy L.G."/>
            <person name="Hibbett D."/>
            <person name="Henrissat B."/>
            <person name="Matheny P.B."/>
            <person name="Labbe J."/>
            <person name="Martin F.M."/>
        </authorList>
    </citation>
    <scope>NUCLEOTIDE SEQUENCE</scope>
    <source>
        <strain evidence="2">BPL690</strain>
    </source>
</reference>
<dbReference type="AlphaFoldDB" id="A0AAD4M1E9"/>
<feature type="compositionally biased region" description="Basic and acidic residues" evidence="1">
    <location>
        <begin position="150"/>
        <end position="166"/>
    </location>
</feature>
<sequence length="166" mass="19117">MPTPRTYTHTHERDIKRETYSIVVGWDEEMEGSSCVRIFGLFISNAIVIGHSHSNNVRRVGSSTLPPSLCSRTLLLLFLSLSEVAAGLCLVEGREPGTQLNGGMWCGCIRKDPGVFQKAKKVFVDGWFMARVYIVQVRRQSRDRRKKKEKEKEKEKERKKKEERTF</sequence>
<keyword evidence="3" id="KW-1185">Reference proteome</keyword>
<name>A0AAD4M1E9_9AGAM</name>
<dbReference type="EMBL" id="WTXG01000052">
    <property type="protein sequence ID" value="KAI0296087.1"/>
    <property type="molecule type" value="Genomic_DNA"/>
</dbReference>
<organism evidence="2 3">
    <name type="scientific">Multifurca ochricompacta</name>
    <dbReference type="NCBI Taxonomy" id="376703"/>
    <lineage>
        <taxon>Eukaryota</taxon>
        <taxon>Fungi</taxon>
        <taxon>Dikarya</taxon>
        <taxon>Basidiomycota</taxon>
        <taxon>Agaricomycotina</taxon>
        <taxon>Agaricomycetes</taxon>
        <taxon>Russulales</taxon>
        <taxon>Russulaceae</taxon>
        <taxon>Multifurca</taxon>
    </lineage>
</organism>
<evidence type="ECO:0000313" key="3">
    <source>
        <dbReference type="Proteomes" id="UP001203297"/>
    </source>
</evidence>